<dbReference type="InterPro" id="IPR028344">
    <property type="entry name" value="ParE1/4"/>
</dbReference>
<evidence type="ECO:0000256" key="1">
    <source>
        <dbReference type="ARBA" id="ARBA00022649"/>
    </source>
</evidence>
<keyword evidence="4" id="KW-1185">Reference proteome</keyword>
<evidence type="ECO:0000256" key="2">
    <source>
        <dbReference type="PIRNR" id="PIRNR029218"/>
    </source>
</evidence>
<dbReference type="Proteomes" id="UP000240987">
    <property type="component" value="Unassembled WGS sequence"/>
</dbReference>
<keyword evidence="1" id="KW-1277">Toxin-antitoxin system</keyword>
<name>A0A2T3J6B5_9GAMM</name>
<dbReference type="Pfam" id="PF05016">
    <property type="entry name" value="ParE_toxin"/>
    <property type="match status" value="1"/>
</dbReference>
<dbReference type="RefSeq" id="WP_011176797.1">
    <property type="nucleotide sequence ID" value="NZ_PYMJ01000060.1"/>
</dbReference>
<dbReference type="InterPro" id="IPR035093">
    <property type="entry name" value="RelE/ParE_toxin_dom_sf"/>
</dbReference>
<protein>
    <recommendedName>
        <fullName evidence="2">Toxin</fullName>
    </recommendedName>
</protein>
<sequence>MSKYVLSTGAQTDLIDIRQYTLDKWGQVQWKGYFAELKSTMILLAENPAIGAKTLDLGDNYFRFPLKHHVIYYIQQPTQIVIVAVLGKSMSPQKHFEIIN</sequence>
<dbReference type="EMBL" id="PYMJ01000060">
    <property type="protein sequence ID" value="PSU43036.1"/>
    <property type="molecule type" value="Genomic_DNA"/>
</dbReference>
<dbReference type="PIRSF" id="PIRSF029218">
    <property type="entry name" value="ParE"/>
    <property type="match status" value="1"/>
</dbReference>
<accession>A0A2T3J6B5</accession>
<comment type="similarity">
    <text evidence="2">Belongs to the RelE toxin family.</text>
</comment>
<evidence type="ECO:0000313" key="4">
    <source>
        <dbReference type="Proteomes" id="UP000240987"/>
    </source>
</evidence>
<reference evidence="3 4" key="1">
    <citation type="submission" date="2018-01" db="EMBL/GenBank/DDBJ databases">
        <title>Whole genome sequencing of Histamine producing bacteria.</title>
        <authorList>
            <person name="Butler K."/>
        </authorList>
    </citation>
    <scope>NUCLEOTIDE SEQUENCE [LARGE SCALE GENOMIC DNA]</scope>
    <source>
        <strain evidence="3 4">JCM 12947</strain>
    </source>
</reference>
<dbReference type="Gene3D" id="3.30.2310.20">
    <property type="entry name" value="RelE-like"/>
    <property type="match status" value="1"/>
</dbReference>
<dbReference type="AlphaFoldDB" id="A0A2T3J6B5"/>
<comment type="caution">
    <text evidence="3">The sequence shown here is derived from an EMBL/GenBank/DDBJ whole genome shotgun (WGS) entry which is preliminary data.</text>
</comment>
<gene>
    <name evidence="3" type="ORF">C9J12_28420</name>
</gene>
<evidence type="ECO:0000313" key="3">
    <source>
        <dbReference type="EMBL" id="PSU43036.1"/>
    </source>
</evidence>
<proteinExistence type="inferred from homology"/>
<dbReference type="InterPro" id="IPR007712">
    <property type="entry name" value="RelE/ParE_toxin"/>
</dbReference>
<dbReference type="OrthoDB" id="516834at2"/>
<organism evidence="3 4">
    <name type="scientific">Photobacterium frigidiphilum</name>
    <dbReference type="NCBI Taxonomy" id="264736"/>
    <lineage>
        <taxon>Bacteria</taxon>
        <taxon>Pseudomonadati</taxon>
        <taxon>Pseudomonadota</taxon>
        <taxon>Gammaproteobacteria</taxon>
        <taxon>Vibrionales</taxon>
        <taxon>Vibrionaceae</taxon>
        <taxon>Photobacterium</taxon>
    </lineage>
</organism>